<gene>
    <name evidence="1" type="ORF">CDL15_Pgr015233</name>
</gene>
<sequence>MEALLVPSSMSGFDLPKWERIKGPLSQVHSKRVADPPPFTSQTFMFGLNDSKGVSVLAEEGASFSIF</sequence>
<comment type="caution">
    <text evidence="1">The sequence shown here is derived from an EMBL/GenBank/DDBJ whole genome shotgun (WGS) entry which is preliminary data.</text>
</comment>
<organism evidence="1 2">
    <name type="scientific">Punica granatum</name>
    <name type="common">Pomegranate</name>
    <dbReference type="NCBI Taxonomy" id="22663"/>
    <lineage>
        <taxon>Eukaryota</taxon>
        <taxon>Viridiplantae</taxon>
        <taxon>Streptophyta</taxon>
        <taxon>Embryophyta</taxon>
        <taxon>Tracheophyta</taxon>
        <taxon>Spermatophyta</taxon>
        <taxon>Magnoliopsida</taxon>
        <taxon>eudicotyledons</taxon>
        <taxon>Gunneridae</taxon>
        <taxon>Pentapetalae</taxon>
        <taxon>rosids</taxon>
        <taxon>malvids</taxon>
        <taxon>Myrtales</taxon>
        <taxon>Lythraceae</taxon>
        <taxon>Punica</taxon>
    </lineage>
</organism>
<dbReference type="Proteomes" id="UP000197138">
    <property type="component" value="Unassembled WGS sequence"/>
</dbReference>
<dbReference type="EMBL" id="MTKT01005556">
    <property type="protein sequence ID" value="OWM65808.1"/>
    <property type="molecule type" value="Genomic_DNA"/>
</dbReference>
<name>A0A218W019_PUNGR</name>
<proteinExistence type="predicted"/>
<protein>
    <submittedName>
        <fullName evidence="1">Uncharacterized protein</fullName>
    </submittedName>
</protein>
<accession>A0A218W019</accession>
<evidence type="ECO:0000313" key="1">
    <source>
        <dbReference type="EMBL" id="OWM65808.1"/>
    </source>
</evidence>
<dbReference type="AlphaFoldDB" id="A0A218W019"/>
<reference evidence="2" key="1">
    <citation type="journal article" date="2017" name="Plant J.">
        <title>The pomegranate (Punica granatum L.) genome and the genomics of punicalagin biosynthesis.</title>
        <authorList>
            <person name="Qin G."/>
            <person name="Xu C."/>
            <person name="Ming R."/>
            <person name="Tang H."/>
            <person name="Guyot R."/>
            <person name="Kramer E.M."/>
            <person name="Hu Y."/>
            <person name="Yi X."/>
            <person name="Qi Y."/>
            <person name="Xu X."/>
            <person name="Gao Z."/>
            <person name="Pan H."/>
            <person name="Jian J."/>
            <person name="Tian Y."/>
            <person name="Yue Z."/>
            <person name="Xu Y."/>
        </authorList>
    </citation>
    <scope>NUCLEOTIDE SEQUENCE [LARGE SCALE GENOMIC DNA]</scope>
    <source>
        <strain evidence="2">cv. Dabenzi</strain>
    </source>
</reference>
<evidence type="ECO:0000313" key="2">
    <source>
        <dbReference type="Proteomes" id="UP000197138"/>
    </source>
</evidence>